<dbReference type="PROSITE" id="PS00061">
    <property type="entry name" value="ADH_SHORT"/>
    <property type="match status" value="1"/>
</dbReference>
<keyword evidence="4" id="KW-0735">Signal-anchor</keyword>
<keyword evidence="11" id="KW-1133">Transmembrane helix</keyword>
<dbReference type="InterPro" id="IPR020904">
    <property type="entry name" value="Sc_DH/Rdtase_CS"/>
</dbReference>
<evidence type="ECO:0000256" key="11">
    <source>
        <dbReference type="SAM" id="Phobius"/>
    </source>
</evidence>
<dbReference type="PANTHER" id="PTHR43391:SF89">
    <property type="entry name" value="11-BETA-HYDROXYSTEROID DEHYDROGENASE 1A-RELATED"/>
    <property type="match status" value="1"/>
</dbReference>
<dbReference type="PRINTS" id="PR00081">
    <property type="entry name" value="GDHRDH"/>
</dbReference>
<keyword evidence="3" id="KW-0521">NADP</keyword>
<dbReference type="Proteomes" id="UP001567538">
    <property type="component" value="Unassembled WGS sequence"/>
</dbReference>
<evidence type="ECO:0000256" key="9">
    <source>
        <dbReference type="ARBA" id="ARBA00066693"/>
    </source>
</evidence>
<evidence type="ECO:0000256" key="3">
    <source>
        <dbReference type="ARBA" id="ARBA00022857"/>
    </source>
</evidence>
<dbReference type="PANTHER" id="PTHR43391">
    <property type="entry name" value="RETINOL DEHYDROGENASE-RELATED"/>
    <property type="match status" value="1"/>
</dbReference>
<dbReference type="PRINTS" id="PR00080">
    <property type="entry name" value="SDRFAMILY"/>
</dbReference>
<dbReference type="EMBL" id="JBEAFC010000009">
    <property type="protein sequence ID" value="KAL1541808.1"/>
    <property type="molecule type" value="Genomic_DNA"/>
</dbReference>
<comment type="subcellular location">
    <subcellularLocation>
        <location evidence="1">Membrane</location>
        <topology evidence="1">Single-pass type II membrane protein</topology>
    </subcellularLocation>
</comment>
<feature type="transmembrane region" description="Helical" evidence="11">
    <location>
        <begin position="16"/>
        <end position="43"/>
    </location>
</feature>
<dbReference type="NCBIfam" id="NF004825">
    <property type="entry name" value="PRK06181.1"/>
    <property type="match status" value="1"/>
</dbReference>
<dbReference type="GO" id="GO:0047500">
    <property type="term" value="F:(+)-borneol dehydrogenase activity"/>
    <property type="evidence" value="ECO:0007669"/>
    <property type="project" value="UniProtKB-EC"/>
</dbReference>
<evidence type="ECO:0000313" key="14">
    <source>
        <dbReference type="Proteomes" id="UP001567538"/>
    </source>
</evidence>
<dbReference type="SMART" id="SM00822">
    <property type="entry name" value="PKS_KR"/>
    <property type="match status" value="1"/>
</dbReference>
<evidence type="ECO:0000256" key="8">
    <source>
        <dbReference type="ARBA" id="ARBA00059271"/>
    </source>
</evidence>
<dbReference type="GO" id="GO:0016020">
    <property type="term" value="C:membrane"/>
    <property type="evidence" value="ECO:0007669"/>
    <property type="project" value="UniProtKB-SubCell"/>
</dbReference>
<comment type="catalytic activity">
    <reaction evidence="7">
        <text>(1R,2S,4R)-borneol + NAD(+) = (1R,4R)-camphor + NADH + H(+)</text>
        <dbReference type="Rhea" id="RHEA:17329"/>
        <dbReference type="ChEBI" id="CHEBI:15378"/>
        <dbReference type="ChEBI" id="CHEBI:15393"/>
        <dbReference type="ChEBI" id="CHEBI:15396"/>
        <dbReference type="ChEBI" id="CHEBI:57540"/>
        <dbReference type="ChEBI" id="CHEBI:57945"/>
        <dbReference type="EC" id="1.1.1.198"/>
    </reaction>
    <physiologicalReaction direction="left-to-right" evidence="7">
        <dbReference type="Rhea" id="RHEA:17330"/>
    </physiologicalReaction>
</comment>
<evidence type="ECO:0000256" key="7">
    <source>
        <dbReference type="ARBA" id="ARBA00052851"/>
    </source>
</evidence>
<keyword evidence="11" id="KW-0812">Transmembrane</keyword>
<organism evidence="13 14">
    <name type="scientific">Salvia divinorum</name>
    <name type="common">Maria pastora</name>
    <name type="synonym">Diviner's sage</name>
    <dbReference type="NCBI Taxonomy" id="28513"/>
    <lineage>
        <taxon>Eukaryota</taxon>
        <taxon>Viridiplantae</taxon>
        <taxon>Streptophyta</taxon>
        <taxon>Embryophyta</taxon>
        <taxon>Tracheophyta</taxon>
        <taxon>Spermatophyta</taxon>
        <taxon>Magnoliopsida</taxon>
        <taxon>eudicotyledons</taxon>
        <taxon>Gunneridae</taxon>
        <taxon>Pentapetalae</taxon>
        <taxon>asterids</taxon>
        <taxon>lamiids</taxon>
        <taxon>Lamiales</taxon>
        <taxon>Lamiaceae</taxon>
        <taxon>Nepetoideae</taxon>
        <taxon>Mentheae</taxon>
        <taxon>Salviinae</taxon>
        <taxon>Salvia</taxon>
        <taxon>Salvia subgen. Calosphace</taxon>
    </lineage>
</organism>
<keyword evidence="11" id="KW-0472">Membrane</keyword>
<comment type="function">
    <text evidence="8">Involved in the biosynthesis of monoterpene natural products related to camphor. Catalayzes the oxidation of (+)-borneol to (+)-camphor. Shows absolute selectivity towards (+)-borneol. Catalyzes the oxidation of (+)-isoborneol to (-)-camphor. Shows absolute selectivity towards (+)-isoborneol.</text>
</comment>
<sequence>MLELIHAFLNLTLPPITYFSLMLFLPPFQIFKFFLSVLGALFAEDVAGKVVVITGASSGIGESLAYEYAKRGACLVLAARRERSLQEVADTARYLGSPEVVVVRADVSKVDDCRRVVDQTMNHFGRLDHLVNNAGVTSVALLEEVDDVTDFRAIMDVNFWGSVYMTRFAAPYLRHSRGRVVVLSSSASWLPAPRMSLYNASKAAMAQFFETLRVEFGPEIGITLVTPGFIESELTQGKFLTKGGRLEVDQDTRDVQVSVVPIERAESCAKAIVRSAVRGERYRTEPRWFRMTYLWKIFCPEVLDWMYRMLYIGKSGYADAEPLSKKLVDYTGAKSLLYPESVYVAQPKRD</sequence>
<evidence type="ECO:0000256" key="1">
    <source>
        <dbReference type="ARBA" id="ARBA00004606"/>
    </source>
</evidence>
<evidence type="ECO:0000256" key="2">
    <source>
        <dbReference type="ARBA" id="ARBA00006484"/>
    </source>
</evidence>
<keyword evidence="14" id="KW-1185">Reference proteome</keyword>
<proteinExistence type="inferred from homology"/>
<keyword evidence="6" id="KW-0520">NAD</keyword>
<dbReference type="AlphaFoldDB" id="A0ABD1GFI7"/>
<dbReference type="EC" id="1.1.1.198" evidence="9"/>
<name>A0ABD1GFI7_SALDI</name>
<evidence type="ECO:0000259" key="12">
    <source>
        <dbReference type="SMART" id="SM00822"/>
    </source>
</evidence>
<dbReference type="Pfam" id="PF00106">
    <property type="entry name" value="adh_short"/>
    <property type="match status" value="1"/>
</dbReference>
<protein>
    <recommendedName>
        <fullName evidence="9">(+)-borneol dehydrogenase</fullName>
        <ecNumber evidence="9">1.1.1.198</ecNumber>
    </recommendedName>
</protein>
<dbReference type="InterPro" id="IPR036291">
    <property type="entry name" value="NAD(P)-bd_dom_sf"/>
</dbReference>
<comment type="similarity">
    <text evidence="2 10">Belongs to the short-chain dehydrogenases/reductases (SDR) family.</text>
</comment>
<dbReference type="FunFam" id="3.40.50.720:FF:000084">
    <property type="entry name" value="Short-chain dehydrogenase reductase"/>
    <property type="match status" value="1"/>
</dbReference>
<keyword evidence="5 13" id="KW-0560">Oxidoreductase</keyword>
<feature type="domain" description="Ketoreductase" evidence="12">
    <location>
        <begin position="49"/>
        <end position="233"/>
    </location>
</feature>
<dbReference type="Gene3D" id="3.40.50.720">
    <property type="entry name" value="NAD(P)-binding Rossmann-like Domain"/>
    <property type="match status" value="1"/>
</dbReference>
<evidence type="ECO:0000256" key="6">
    <source>
        <dbReference type="ARBA" id="ARBA00023027"/>
    </source>
</evidence>
<evidence type="ECO:0000256" key="10">
    <source>
        <dbReference type="RuleBase" id="RU000363"/>
    </source>
</evidence>
<dbReference type="SUPFAM" id="SSF51735">
    <property type="entry name" value="NAD(P)-binding Rossmann-fold domains"/>
    <property type="match status" value="1"/>
</dbReference>
<evidence type="ECO:0000256" key="5">
    <source>
        <dbReference type="ARBA" id="ARBA00023002"/>
    </source>
</evidence>
<dbReference type="InterPro" id="IPR057326">
    <property type="entry name" value="KR_dom"/>
</dbReference>
<gene>
    <name evidence="13" type="primary">SOP2</name>
    <name evidence="13" type="ORF">AAHA92_25984</name>
</gene>
<dbReference type="InterPro" id="IPR002347">
    <property type="entry name" value="SDR_fam"/>
</dbReference>
<reference evidence="13 14" key="1">
    <citation type="submission" date="2024-06" db="EMBL/GenBank/DDBJ databases">
        <title>A chromosome level genome sequence of Diviner's sage (Salvia divinorum).</title>
        <authorList>
            <person name="Ford S.A."/>
            <person name="Ro D.-K."/>
            <person name="Ness R.W."/>
            <person name="Phillips M.A."/>
        </authorList>
    </citation>
    <scope>NUCLEOTIDE SEQUENCE [LARGE SCALE GENOMIC DNA]</scope>
    <source>
        <strain evidence="13">SAF-2024a</strain>
        <tissue evidence="13">Leaf</tissue>
    </source>
</reference>
<accession>A0ABD1GFI7</accession>
<comment type="caution">
    <text evidence="13">The sequence shown here is derived from an EMBL/GenBank/DDBJ whole genome shotgun (WGS) entry which is preliminary data.</text>
</comment>
<evidence type="ECO:0000313" key="13">
    <source>
        <dbReference type="EMBL" id="KAL1541808.1"/>
    </source>
</evidence>
<evidence type="ECO:0000256" key="4">
    <source>
        <dbReference type="ARBA" id="ARBA00022968"/>
    </source>
</evidence>